<dbReference type="Pfam" id="PF13975">
    <property type="entry name" value="gag-asp_proteas"/>
    <property type="match status" value="1"/>
</dbReference>
<keyword evidence="5" id="KW-0614">Plasmid</keyword>
<feature type="domain" description="Peptidase A2" evidence="4">
    <location>
        <begin position="128"/>
        <end position="171"/>
    </location>
</feature>
<dbReference type="InterPro" id="IPR001969">
    <property type="entry name" value="Aspartic_peptidase_AS"/>
</dbReference>
<reference evidence="5 6" key="1">
    <citation type="journal article" date="2024" name="Microbiology">
        <title>Methylomarinum rosea sp. nov., a novel halophilic methanotrophic bacterium from the hypersaline Lake Elton.</title>
        <authorList>
            <person name="Suleimanov R.Z."/>
            <person name="Oshkin I.Y."/>
            <person name="Danilova O.V."/>
            <person name="Suzina N.E."/>
            <person name="Dedysh S.N."/>
        </authorList>
    </citation>
    <scope>NUCLEOTIDE SEQUENCE [LARGE SCALE GENOMIC DNA]</scope>
    <source>
        <strain evidence="5 6">Ch1-1</strain>
        <plasmid evidence="6">unnamed1</plasmid>
    </source>
</reference>
<dbReference type="InterPro" id="IPR011969">
    <property type="entry name" value="Clan_AA_Asp_peptidase_C"/>
</dbReference>
<dbReference type="SUPFAM" id="SSF50630">
    <property type="entry name" value="Acid proteases"/>
    <property type="match status" value="1"/>
</dbReference>
<proteinExistence type="predicted"/>
<keyword evidence="1" id="KW-0378">Hydrolase</keyword>
<geneLocation type="plasmid" evidence="5 6">
    <name>unnamed1</name>
</geneLocation>
<dbReference type="GO" id="GO:0004190">
    <property type="term" value="F:aspartic-type endopeptidase activity"/>
    <property type="evidence" value="ECO:0007669"/>
    <property type="project" value="InterPro"/>
</dbReference>
<dbReference type="CDD" id="cd05483">
    <property type="entry name" value="retropepsin_like_bacteria"/>
    <property type="match status" value="1"/>
</dbReference>
<accession>A0AAU7NP65</accession>
<evidence type="ECO:0000256" key="3">
    <source>
        <dbReference type="SAM" id="Phobius"/>
    </source>
</evidence>
<name>A0AAU7NP65_9GAMM</name>
<dbReference type="PROSITE" id="PS00141">
    <property type="entry name" value="ASP_PROTEASE"/>
    <property type="match status" value="1"/>
</dbReference>
<evidence type="ECO:0000256" key="1">
    <source>
        <dbReference type="ARBA" id="ARBA00022801"/>
    </source>
</evidence>
<feature type="region of interest" description="Disordered" evidence="2">
    <location>
        <begin position="227"/>
        <end position="249"/>
    </location>
</feature>
<keyword evidence="3" id="KW-0472">Membrane</keyword>
<dbReference type="Gene3D" id="2.40.70.10">
    <property type="entry name" value="Acid Proteases"/>
    <property type="match status" value="1"/>
</dbReference>
<dbReference type="EMBL" id="CP157742">
    <property type="protein sequence ID" value="XBS18762.1"/>
    <property type="molecule type" value="Genomic_DNA"/>
</dbReference>
<feature type="transmembrane region" description="Helical" evidence="3">
    <location>
        <begin position="48"/>
        <end position="67"/>
    </location>
</feature>
<protein>
    <submittedName>
        <fullName evidence="5">Retropepsin-like aspartic protease</fullName>
    </submittedName>
</protein>
<dbReference type="RefSeq" id="WP_305910328.1">
    <property type="nucleotide sequence ID" value="NZ_CP157742.1"/>
</dbReference>
<dbReference type="InterPro" id="IPR034122">
    <property type="entry name" value="Retropepsin-like_bacterial"/>
</dbReference>
<keyword evidence="3" id="KW-0812">Transmembrane</keyword>
<dbReference type="InterPro" id="IPR021109">
    <property type="entry name" value="Peptidase_aspartic_dom_sf"/>
</dbReference>
<dbReference type="PROSITE" id="PS50175">
    <property type="entry name" value="ASP_PROT_RETROV"/>
    <property type="match status" value="1"/>
</dbReference>
<sequence>MGIQDRDYYWEKYKKTLEEDDFNFTDLRRTNRAHTPYRRKPQNHRSRYLIPTILSLAAIWYGSGLLMEQIKIRQAIKQNPQVVYIPEQRPAPAPTSAQPIPAISGGIRIKADKQGHFRGTVLINNVPMPFLIDTGATKTVIPEKFAASARLPYGQYAQANTAGGSVSVRKTTINTLKIGNALIRNLDAKINGHLDEVLIGMNTLRYFRMTQNQNILTLVANGKPVTQVHTEPSMSSSSTVASSQPVRKPTTIKKTVACDQRNVCKTTYSDH</sequence>
<dbReference type="AlphaFoldDB" id="A0AAU7NP65"/>
<evidence type="ECO:0000313" key="6">
    <source>
        <dbReference type="Proteomes" id="UP001225378"/>
    </source>
</evidence>
<evidence type="ECO:0000259" key="4">
    <source>
        <dbReference type="PROSITE" id="PS50175"/>
    </source>
</evidence>
<evidence type="ECO:0000256" key="2">
    <source>
        <dbReference type="SAM" id="MobiDB-lite"/>
    </source>
</evidence>
<feature type="compositionally biased region" description="Low complexity" evidence="2">
    <location>
        <begin position="233"/>
        <end position="243"/>
    </location>
</feature>
<dbReference type="InterPro" id="IPR001995">
    <property type="entry name" value="Peptidase_A2_cat"/>
</dbReference>
<gene>
    <name evidence="5" type="ORF">Q9L42_000260</name>
</gene>
<dbReference type="Proteomes" id="UP001225378">
    <property type="component" value="Plasmid unnamed1"/>
</dbReference>
<dbReference type="KEGG" id="mech:Q9L42_000260"/>
<keyword evidence="3" id="KW-1133">Transmembrane helix</keyword>
<evidence type="ECO:0000313" key="5">
    <source>
        <dbReference type="EMBL" id="XBS18762.1"/>
    </source>
</evidence>
<keyword evidence="6" id="KW-1185">Reference proteome</keyword>
<dbReference type="GO" id="GO:0006508">
    <property type="term" value="P:proteolysis"/>
    <property type="evidence" value="ECO:0007669"/>
    <property type="project" value="InterPro"/>
</dbReference>
<dbReference type="NCBIfam" id="TIGR02281">
    <property type="entry name" value="clan_AA_DTGA"/>
    <property type="match status" value="1"/>
</dbReference>
<organism evidence="5 6">
    <name type="scientific">Methylomarinum roseum</name>
    <dbReference type="NCBI Taxonomy" id="3067653"/>
    <lineage>
        <taxon>Bacteria</taxon>
        <taxon>Pseudomonadati</taxon>
        <taxon>Pseudomonadota</taxon>
        <taxon>Gammaproteobacteria</taxon>
        <taxon>Methylococcales</taxon>
        <taxon>Methylococcaceae</taxon>
        <taxon>Methylomarinum</taxon>
    </lineage>
</organism>